<feature type="region of interest" description="Disordered" evidence="1">
    <location>
        <begin position="49"/>
        <end position="77"/>
    </location>
</feature>
<dbReference type="EMBL" id="AP022599">
    <property type="protein sequence ID" value="BBY82137.1"/>
    <property type="molecule type" value="Genomic_DNA"/>
</dbReference>
<gene>
    <name evidence="2" type="ORF">MPUL_32950</name>
</gene>
<dbReference type="Proteomes" id="UP000467252">
    <property type="component" value="Chromosome"/>
</dbReference>
<evidence type="ECO:0000256" key="1">
    <source>
        <dbReference type="SAM" id="MobiDB-lite"/>
    </source>
</evidence>
<reference evidence="2 3" key="1">
    <citation type="journal article" date="2019" name="Emerg. Microbes Infect.">
        <title>Comprehensive subspecies identification of 175 nontuberculous mycobacteria species based on 7547 genomic profiles.</title>
        <authorList>
            <person name="Matsumoto Y."/>
            <person name="Kinjo T."/>
            <person name="Motooka D."/>
            <person name="Nabeya D."/>
            <person name="Jung N."/>
            <person name="Uechi K."/>
            <person name="Horii T."/>
            <person name="Iida T."/>
            <person name="Fujita J."/>
            <person name="Nakamura S."/>
        </authorList>
    </citation>
    <scope>NUCLEOTIDE SEQUENCE [LARGE SCALE GENOMIC DNA]</scope>
    <source>
        <strain evidence="2 3">JCM 6370</strain>
    </source>
</reference>
<proteinExistence type="predicted"/>
<keyword evidence="3" id="KW-1185">Reference proteome</keyword>
<dbReference type="AlphaFoldDB" id="A0A7I7ULF6"/>
<evidence type="ECO:0000313" key="3">
    <source>
        <dbReference type="Proteomes" id="UP000467252"/>
    </source>
</evidence>
<protein>
    <submittedName>
        <fullName evidence="2">Uncharacterized protein</fullName>
    </submittedName>
</protein>
<accession>A0A7I7ULF6</accession>
<sequence length="77" mass="8022">MIVARTAPSAAEAIIIGVRGFRLPSGAATVAGSITSVSTKLLTILFARDPERQHSQPQNRRPLSLSPGAPEAPESSD</sequence>
<name>A0A7I7ULF6_MYCPV</name>
<evidence type="ECO:0000313" key="2">
    <source>
        <dbReference type="EMBL" id="BBY82137.1"/>
    </source>
</evidence>
<organism evidence="2 3">
    <name type="scientific">Mycolicibacterium pulveris</name>
    <name type="common">Mycobacterium pulveris</name>
    <dbReference type="NCBI Taxonomy" id="36813"/>
    <lineage>
        <taxon>Bacteria</taxon>
        <taxon>Bacillati</taxon>
        <taxon>Actinomycetota</taxon>
        <taxon>Actinomycetes</taxon>
        <taxon>Mycobacteriales</taxon>
        <taxon>Mycobacteriaceae</taxon>
        <taxon>Mycolicibacterium</taxon>
    </lineage>
</organism>